<evidence type="ECO:0000313" key="1">
    <source>
        <dbReference type="EMBL" id="KTD68386.1"/>
    </source>
</evidence>
<comment type="caution">
    <text evidence="1">The sequence shown here is derived from an EMBL/GenBank/DDBJ whole genome shotgun (WGS) entry which is preliminary data.</text>
</comment>
<accession>A0A0W0ZH47</accession>
<dbReference type="PATRIC" id="fig|947033.5.peg.1641"/>
<dbReference type="Proteomes" id="UP000054926">
    <property type="component" value="Unassembled WGS sequence"/>
</dbReference>
<gene>
    <name evidence="1" type="ORF">Lste_1544</name>
</gene>
<dbReference type="AlphaFoldDB" id="A0A0W0ZH47"/>
<reference evidence="1 2" key="1">
    <citation type="submission" date="2015-11" db="EMBL/GenBank/DDBJ databases">
        <title>Genomic analysis of 38 Legionella species identifies large and diverse effector repertoires.</title>
        <authorList>
            <person name="Burstein D."/>
            <person name="Amaro F."/>
            <person name="Zusman T."/>
            <person name="Lifshitz Z."/>
            <person name="Cohen O."/>
            <person name="Gilbert J.A."/>
            <person name="Pupko T."/>
            <person name="Shuman H.A."/>
            <person name="Segal G."/>
        </authorList>
    </citation>
    <scope>NUCLEOTIDE SEQUENCE [LARGE SCALE GENOMIC DNA]</scope>
    <source>
        <strain evidence="1 2">IMVS3376</strain>
    </source>
</reference>
<protein>
    <submittedName>
        <fullName evidence="1">Uncharacterized protein</fullName>
    </submittedName>
</protein>
<organism evidence="1 2">
    <name type="scientific">Legionella steelei</name>
    <dbReference type="NCBI Taxonomy" id="947033"/>
    <lineage>
        <taxon>Bacteria</taxon>
        <taxon>Pseudomonadati</taxon>
        <taxon>Pseudomonadota</taxon>
        <taxon>Gammaproteobacteria</taxon>
        <taxon>Legionellales</taxon>
        <taxon>Legionellaceae</taxon>
        <taxon>Legionella</taxon>
    </lineage>
</organism>
<keyword evidence="2" id="KW-1185">Reference proteome</keyword>
<evidence type="ECO:0000313" key="2">
    <source>
        <dbReference type="Proteomes" id="UP000054926"/>
    </source>
</evidence>
<proteinExistence type="predicted"/>
<dbReference type="EMBL" id="LNYY01000019">
    <property type="protein sequence ID" value="KTD68386.1"/>
    <property type="molecule type" value="Genomic_DNA"/>
</dbReference>
<name>A0A0W0ZH47_9GAMM</name>
<sequence>MFGFFHPKTQAKIYMTTSITFFICAGLLDAVLSSGLRNDDGDIPSGLNNEADRCEALIDQAYLHEHKIKATCISLVGNLLSSWACMEPHSRSEIARDISRHGTCRDYIENKYPPEPPEWQPTQSWGLR</sequence>
<dbReference type="RefSeq" id="WP_058510484.1">
    <property type="nucleotide sequence ID" value="NZ_DAIOMV010000001.1"/>
</dbReference>